<dbReference type="EMBL" id="AJ877017">
    <property type="protein sequence ID" value="CAI46305.1"/>
    <property type="molecule type" value="Genomic_DNA"/>
</dbReference>
<keyword evidence="2" id="KW-1015">Disulfide bond</keyword>
<proteinExistence type="evidence at protein level"/>
<gene>
    <name evidence="6" type="primary">silicaa-g</name>
</gene>
<protein>
    <submittedName>
        <fullName evidence="6">Silicatein alpha</fullName>
    </submittedName>
</protein>
<dbReference type="SMART" id="SM00645">
    <property type="entry name" value="Pept_C1"/>
    <property type="match status" value="1"/>
</dbReference>
<dbReference type="MINT" id="Q2MEV3"/>
<evidence type="ECO:0000259" key="5">
    <source>
        <dbReference type="SMART" id="SM00848"/>
    </source>
</evidence>
<sequence length="330" mass="36307">MLVTVVVLGLLGFASAAQPKFEFVEEWQLWKSTHSKMYESQLMELERHLTWLSNKKYIEQHNVNSHIFGFTLAMNQFGDLSELEYADYLGQYRIEDKKSGNYSKTFQRDPLQDYPEAVDWRTKGAVTAVKDQGDCGASYAFSAMGALEGANALAKGNAVSLSEQNIIDCSIPYGNHGCHGGNMYDAFLYVIANEGVDQDSAYPFVGKQSSCNYNSKYKGTSMSGMVSIKSGSESDLQAAVSNVGPVSVAIDGANSAFRFYYSGVYDSSRCSSSSLNHAMVVTGYGSYNGKKYWLAKNSWGTNWGNSGYVMMARNKYNQCGIATDASYPTL</sequence>
<dbReference type="PRINTS" id="PR00705">
    <property type="entry name" value="PAPAIN"/>
</dbReference>
<dbReference type="InterPro" id="IPR025661">
    <property type="entry name" value="Pept_asp_AS"/>
</dbReference>
<keyword evidence="3" id="KW-0732">Signal</keyword>
<feature type="domain" description="Peptidase C1A papain C-terminal" evidence="4">
    <location>
        <begin position="114"/>
        <end position="329"/>
    </location>
</feature>
<dbReference type="InterPro" id="IPR013128">
    <property type="entry name" value="Peptidase_C1A"/>
</dbReference>
<evidence type="ECO:0000256" key="1">
    <source>
        <dbReference type="ARBA" id="ARBA00008455"/>
    </source>
</evidence>
<dbReference type="AlphaFoldDB" id="Q2MEV3"/>
<dbReference type="GO" id="GO:0006508">
    <property type="term" value="P:proteolysis"/>
    <property type="evidence" value="ECO:0007669"/>
    <property type="project" value="InterPro"/>
</dbReference>
<dbReference type="InterPro" id="IPR039417">
    <property type="entry name" value="Peptidase_C1A_papain-like"/>
</dbReference>
<dbReference type="InterPro" id="IPR025660">
    <property type="entry name" value="Pept_his_AS"/>
</dbReference>
<dbReference type="SUPFAM" id="SSF54001">
    <property type="entry name" value="Cysteine proteinases"/>
    <property type="match status" value="1"/>
</dbReference>
<name>Q2MEV3_SUBDO</name>
<dbReference type="Pfam" id="PF08246">
    <property type="entry name" value="Inhibitor_I29"/>
    <property type="match status" value="1"/>
</dbReference>
<comment type="interaction">
    <interactant intactId="EBI-8417358">
        <id>Q2MEV3</id>
    </interactant>
    <interactant intactId="EBI-8417358">
        <id>Q2MEV3</id>
        <label>silicaa-g</label>
    </interactant>
    <organismsDiffer>false</organismsDiffer>
    <experiments>2</experiments>
</comment>
<dbReference type="FunFam" id="3.90.70.10:FF:000109">
    <property type="entry name" value="Cysteine protease"/>
    <property type="match status" value="1"/>
</dbReference>
<feature type="domain" description="Cathepsin propeptide inhibitor" evidence="5">
    <location>
        <begin position="27"/>
        <end position="85"/>
    </location>
</feature>
<dbReference type="Gene3D" id="3.90.70.10">
    <property type="entry name" value="Cysteine proteinases"/>
    <property type="match status" value="1"/>
</dbReference>
<feature type="signal peptide" evidence="3">
    <location>
        <begin position="1"/>
        <end position="16"/>
    </location>
</feature>
<dbReference type="SMART" id="SM00848">
    <property type="entry name" value="Inhibitor_I29"/>
    <property type="match status" value="1"/>
</dbReference>
<dbReference type="PANTHER" id="PTHR12411">
    <property type="entry name" value="CYSTEINE PROTEASE FAMILY C1-RELATED"/>
    <property type="match status" value="1"/>
</dbReference>
<dbReference type="InterPro" id="IPR000668">
    <property type="entry name" value="Peptidase_C1A_C"/>
</dbReference>
<dbReference type="GO" id="GO:0042802">
    <property type="term" value="F:identical protein binding"/>
    <property type="evidence" value="ECO:0000353"/>
    <property type="project" value="IntAct"/>
</dbReference>
<dbReference type="InterPro" id="IPR013201">
    <property type="entry name" value="Prot_inhib_I29"/>
</dbReference>
<comment type="similarity">
    <text evidence="1">Belongs to the peptidase C1 family.</text>
</comment>
<dbReference type="SMR" id="Q2MEV3"/>
<feature type="chain" id="PRO_5018663924" evidence="3">
    <location>
        <begin position="17"/>
        <end position="330"/>
    </location>
</feature>
<dbReference type="PROSITE" id="PS00640">
    <property type="entry name" value="THIOL_PROTEASE_ASN"/>
    <property type="match status" value="1"/>
</dbReference>
<dbReference type="GO" id="GO:0008234">
    <property type="term" value="F:cysteine-type peptidase activity"/>
    <property type="evidence" value="ECO:0007669"/>
    <property type="project" value="InterPro"/>
</dbReference>
<accession>Q2MEV3</accession>
<dbReference type="InterPro" id="IPR038765">
    <property type="entry name" value="Papain-like_cys_pep_sf"/>
</dbReference>
<evidence type="ECO:0000256" key="2">
    <source>
        <dbReference type="ARBA" id="ARBA00023157"/>
    </source>
</evidence>
<dbReference type="IntAct" id="Q2MEV3">
    <property type="interactions" value="1"/>
</dbReference>
<evidence type="ECO:0000256" key="3">
    <source>
        <dbReference type="SAM" id="SignalP"/>
    </source>
</evidence>
<organism evidence="6">
    <name type="scientific">Suberites domuncula</name>
    <name type="common">Sponge</name>
    <dbReference type="NCBI Taxonomy" id="55567"/>
    <lineage>
        <taxon>Eukaryota</taxon>
        <taxon>Metazoa</taxon>
        <taxon>Porifera</taxon>
        <taxon>Demospongiae</taxon>
        <taxon>Heteroscleromorpha</taxon>
        <taxon>Suberitida</taxon>
        <taxon>Suberitidae</taxon>
        <taxon>Suberites</taxon>
    </lineage>
</organism>
<dbReference type="CDD" id="cd02248">
    <property type="entry name" value="Peptidase_C1A"/>
    <property type="match status" value="1"/>
</dbReference>
<dbReference type="PROSITE" id="PS00639">
    <property type="entry name" value="THIOL_PROTEASE_HIS"/>
    <property type="match status" value="1"/>
</dbReference>
<dbReference type="Pfam" id="PF00112">
    <property type="entry name" value="Peptidase_C1"/>
    <property type="match status" value="1"/>
</dbReference>
<evidence type="ECO:0000259" key="4">
    <source>
        <dbReference type="SMART" id="SM00645"/>
    </source>
</evidence>
<reference evidence="6" key="1">
    <citation type="journal article" date="2007" name="Gene">
        <title>Silicateins, the major biosilica forming enzymes present in demosponges: protein analysis and phylogenetic relationship.</title>
        <authorList>
            <person name="Mueller W.E.G."/>
            <person name="Boreiko A."/>
            <person name="Wang X."/>
            <person name="Belikov S.I."/>
            <person name="Wiens M."/>
            <person name="Grebenjuk V.A."/>
            <person name="Schlossmacher U."/>
            <person name="Schroder H.C."/>
        </authorList>
    </citation>
    <scope>NUCLEOTIDE SEQUENCE</scope>
</reference>
<evidence type="ECO:0000313" key="6">
    <source>
        <dbReference type="EMBL" id="CAI46305.1"/>
    </source>
</evidence>